<protein>
    <submittedName>
        <fullName evidence="2">Transcriptional regulator, BadM/Rrf2 family</fullName>
    </submittedName>
</protein>
<dbReference type="Pfam" id="PF02082">
    <property type="entry name" value="Rrf2"/>
    <property type="match status" value="1"/>
</dbReference>
<dbReference type="OrthoDB" id="9795923at2"/>
<dbReference type="EMBL" id="CP002159">
    <property type="protein sequence ID" value="ADL54802.1"/>
    <property type="molecule type" value="Genomic_DNA"/>
</dbReference>
<gene>
    <name evidence="2" type="ordered locus">Galf_0766</name>
</gene>
<organism evidence="2 3">
    <name type="scientific">Gallionella capsiferriformans (strain ES-2)</name>
    <name type="common">Gallionella ferruginea capsiferriformans (strain ES-2)</name>
    <dbReference type="NCBI Taxonomy" id="395494"/>
    <lineage>
        <taxon>Bacteria</taxon>
        <taxon>Pseudomonadati</taxon>
        <taxon>Pseudomonadota</taxon>
        <taxon>Betaproteobacteria</taxon>
        <taxon>Nitrosomonadales</taxon>
        <taxon>Gallionellaceae</taxon>
        <taxon>Gallionella</taxon>
    </lineage>
</organism>
<evidence type="ECO:0000313" key="3">
    <source>
        <dbReference type="Proteomes" id="UP000001235"/>
    </source>
</evidence>
<dbReference type="GO" id="GO:0005829">
    <property type="term" value="C:cytosol"/>
    <property type="evidence" value="ECO:0007669"/>
    <property type="project" value="TreeGrafter"/>
</dbReference>
<dbReference type="HOGENOM" id="CLU_107144_2_0_4"/>
<evidence type="ECO:0000256" key="1">
    <source>
        <dbReference type="ARBA" id="ARBA00023125"/>
    </source>
</evidence>
<dbReference type="RefSeq" id="WP_013292743.1">
    <property type="nucleotide sequence ID" value="NC_014394.1"/>
</dbReference>
<dbReference type="eggNOG" id="COG1959">
    <property type="taxonomic scope" value="Bacteria"/>
</dbReference>
<dbReference type="GO" id="GO:0003700">
    <property type="term" value="F:DNA-binding transcription factor activity"/>
    <property type="evidence" value="ECO:0007669"/>
    <property type="project" value="TreeGrafter"/>
</dbReference>
<dbReference type="PROSITE" id="PS51197">
    <property type="entry name" value="HTH_RRF2_2"/>
    <property type="match status" value="1"/>
</dbReference>
<dbReference type="InterPro" id="IPR030489">
    <property type="entry name" value="TR_Rrf2-type_CS"/>
</dbReference>
<dbReference type="InterPro" id="IPR036388">
    <property type="entry name" value="WH-like_DNA-bd_sf"/>
</dbReference>
<sequence length="143" mass="15752">MQLNLSTDIALRTLIYLGQKKETATIAEVSDAFDIVKTHLMKVVMQLVAAGVVVSERGRNGGIRLARNPAEIVVGDVVRLMENNLALLYCMKTDAPDDCCPLMPNCHLRTILFNAQKAFLDTLDGNTLADLLPDTKLNLKLKK</sequence>
<proteinExistence type="predicted"/>
<evidence type="ECO:0000313" key="2">
    <source>
        <dbReference type="EMBL" id="ADL54802.1"/>
    </source>
</evidence>
<dbReference type="KEGG" id="gca:Galf_0766"/>
<keyword evidence="1" id="KW-0238">DNA-binding</keyword>
<dbReference type="PANTHER" id="PTHR33221">
    <property type="entry name" value="WINGED HELIX-TURN-HELIX TRANSCRIPTIONAL REGULATOR, RRF2 FAMILY"/>
    <property type="match status" value="1"/>
</dbReference>
<keyword evidence="3" id="KW-1185">Reference proteome</keyword>
<reference evidence="2 3" key="1">
    <citation type="submission" date="2010-08" db="EMBL/GenBank/DDBJ databases">
        <title>Complete sequence of Gallionella capsiferriformans ES-2.</title>
        <authorList>
            <consortium name="US DOE Joint Genome Institute"/>
            <person name="Lucas S."/>
            <person name="Copeland A."/>
            <person name="Lapidus A."/>
            <person name="Cheng J.-F."/>
            <person name="Bruce D."/>
            <person name="Goodwin L."/>
            <person name="Pitluck S."/>
            <person name="Chertkov O."/>
            <person name="Davenport K.W."/>
            <person name="Detter J.C."/>
            <person name="Han C."/>
            <person name="Tapia R."/>
            <person name="Land M."/>
            <person name="Hauser L."/>
            <person name="Chang Y.-J."/>
            <person name="Jeffries C."/>
            <person name="Kyrpides N."/>
            <person name="Ivanova N."/>
            <person name="Mikhailova N."/>
            <person name="Shelobolina E.S."/>
            <person name="Picardal F."/>
            <person name="Roden E."/>
            <person name="Emerson D."/>
            <person name="Woyke T."/>
        </authorList>
    </citation>
    <scope>NUCLEOTIDE SEQUENCE [LARGE SCALE GENOMIC DNA]</scope>
    <source>
        <strain evidence="2 3">ES-2</strain>
    </source>
</reference>
<dbReference type="STRING" id="395494.Galf_0766"/>
<dbReference type="Gene3D" id="1.10.10.10">
    <property type="entry name" value="Winged helix-like DNA-binding domain superfamily/Winged helix DNA-binding domain"/>
    <property type="match status" value="1"/>
</dbReference>
<dbReference type="PANTHER" id="PTHR33221:SF4">
    <property type="entry name" value="HTH-TYPE TRANSCRIPTIONAL REPRESSOR NSRR"/>
    <property type="match status" value="1"/>
</dbReference>
<dbReference type="InterPro" id="IPR036390">
    <property type="entry name" value="WH_DNA-bd_sf"/>
</dbReference>
<dbReference type="GO" id="GO:0003677">
    <property type="term" value="F:DNA binding"/>
    <property type="evidence" value="ECO:0007669"/>
    <property type="project" value="UniProtKB-KW"/>
</dbReference>
<accession>D9SDP5</accession>
<dbReference type="PROSITE" id="PS01332">
    <property type="entry name" value="HTH_RRF2_1"/>
    <property type="match status" value="1"/>
</dbReference>
<dbReference type="SUPFAM" id="SSF46785">
    <property type="entry name" value="Winged helix' DNA-binding domain"/>
    <property type="match status" value="1"/>
</dbReference>
<dbReference type="Proteomes" id="UP000001235">
    <property type="component" value="Chromosome"/>
</dbReference>
<dbReference type="AlphaFoldDB" id="D9SDP5"/>
<dbReference type="NCBIfam" id="TIGR00738">
    <property type="entry name" value="rrf2_super"/>
    <property type="match status" value="1"/>
</dbReference>
<dbReference type="InterPro" id="IPR000944">
    <property type="entry name" value="Tscrpt_reg_Rrf2"/>
</dbReference>
<name>D9SDP5_GALCS</name>